<gene>
    <name evidence="3" type="ORF">CCMP2556_LOCUS18192</name>
</gene>
<accession>A0ABP0KWF7</accession>
<name>A0ABP0KWF7_9DINO</name>
<keyword evidence="2" id="KW-1133">Transmembrane helix</keyword>
<feature type="compositionally biased region" description="Acidic residues" evidence="1">
    <location>
        <begin position="487"/>
        <end position="497"/>
    </location>
</feature>
<reference evidence="3 4" key="1">
    <citation type="submission" date="2024-02" db="EMBL/GenBank/DDBJ databases">
        <authorList>
            <person name="Chen Y."/>
            <person name="Shah S."/>
            <person name="Dougan E. K."/>
            <person name="Thang M."/>
            <person name="Chan C."/>
        </authorList>
    </citation>
    <scope>NUCLEOTIDE SEQUENCE [LARGE SCALE GENOMIC DNA]</scope>
</reference>
<keyword evidence="2" id="KW-0472">Membrane</keyword>
<feature type="transmembrane region" description="Helical" evidence="2">
    <location>
        <begin position="112"/>
        <end position="132"/>
    </location>
</feature>
<keyword evidence="4" id="KW-1185">Reference proteome</keyword>
<dbReference type="Proteomes" id="UP001642484">
    <property type="component" value="Unassembled WGS sequence"/>
</dbReference>
<dbReference type="EMBL" id="CAXAMN010010224">
    <property type="protein sequence ID" value="CAK9031195.1"/>
    <property type="molecule type" value="Genomic_DNA"/>
</dbReference>
<evidence type="ECO:0000313" key="3">
    <source>
        <dbReference type="EMBL" id="CAK9031195.1"/>
    </source>
</evidence>
<evidence type="ECO:0000256" key="1">
    <source>
        <dbReference type="SAM" id="MobiDB-lite"/>
    </source>
</evidence>
<keyword evidence="2" id="KW-0812">Transmembrane</keyword>
<proteinExistence type="predicted"/>
<evidence type="ECO:0000256" key="2">
    <source>
        <dbReference type="SAM" id="Phobius"/>
    </source>
</evidence>
<organism evidence="3 4">
    <name type="scientific">Durusdinium trenchii</name>
    <dbReference type="NCBI Taxonomy" id="1381693"/>
    <lineage>
        <taxon>Eukaryota</taxon>
        <taxon>Sar</taxon>
        <taxon>Alveolata</taxon>
        <taxon>Dinophyceae</taxon>
        <taxon>Suessiales</taxon>
        <taxon>Symbiodiniaceae</taxon>
        <taxon>Durusdinium</taxon>
    </lineage>
</organism>
<evidence type="ECO:0008006" key="5">
    <source>
        <dbReference type="Google" id="ProtNLM"/>
    </source>
</evidence>
<evidence type="ECO:0000313" key="4">
    <source>
        <dbReference type="Proteomes" id="UP001642484"/>
    </source>
</evidence>
<sequence length="578" mass="63269">MAFSRRRGPFRPDEAGQKEGFRSLAERLSSEIGVPEVVSLSYGCQLLEPAVSSSPGGYNPLGAGATNTAGGVEGALVPRSWTLVGRRRFVKGWWVGEQQGRNRRPRRGRRRITWAVALVALILLQVSQSFLLPRRLRPNRLRERQAQEPDQRPSSRSLAFLAVKDAIYAALFGAPYDTTSTSGAIETVTGALSNFSSSAVTGAAHGVKAAEGFAGSVATWGLSKVQELKSFFHLSEMDLSGDGGSEANEASEAEVETPQVVKQQQELTPEPKAPAPLVESAQSFAPLFNDGSGLGAEPGDFFLFIKDYSWTLRYRVSQKEDTVDTERPLLLDWIKLRRPVQQPADLLEIPSSDLFDWNVVEPPRHSGFMYQVTEVVGSGVEAVINFFKNRGPKLLVQQDGVSLVNEEAEELPGKPVTHCWVQEFPALSSSGHREKALVRSVSRALNASRVHEGLVRLVMPEKLMEVAQLAAAAELLCLRRPLTSAETEAEPDMEPEAGDEKPVAKPVKEQVLSSSEVAKVLLQRLPAFRLGLAAETLSEVLRLSEAPAFFTMSFKEKAFEVSVQSLTEKILSGWPRPE</sequence>
<protein>
    <recommendedName>
        <fullName evidence="5">Transmembrane protein</fullName>
    </recommendedName>
</protein>
<comment type="caution">
    <text evidence="3">The sequence shown here is derived from an EMBL/GenBank/DDBJ whole genome shotgun (WGS) entry which is preliminary data.</text>
</comment>
<feature type="region of interest" description="Disordered" evidence="1">
    <location>
        <begin position="485"/>
        <end position="504"/>
    </location>
</feature>